<evidence type="ECO:0000313" key="4">
    <source>
        <dbReference type="Proteomes" id="UP000001578"/>
    </source>
</evidence>
<dbReference type="AlphaFoldDB" id="A4IU26"/>
<dbReference type="InterPro" id="IPR036282">
    <property type="entry name" value="Glutathione-S-Trfase_C_sf"/>
</dbReference>
<gene>
    <name evidence="3" type="ordered locus">GTNG_3497</name>
</gene>
<dbReference type="PANTHER" id="PTHR42673">
    <property type="entry name" value="MALEYLACETOACETATE ISOMERASE"/>
    <property type="match status" value="1"/>
</dbReference>
<dbReference type="GO" id="GO:0016034">
    <property type="term" value="F:maleylacetoacetate isomerase activity"/>
    <property type="evidence" value="ECO:0007669"/>
    <property type="project" value="TreeGrafter"/>
</dbReference>
<dbReference type="PANTHER" id="PTHR42673:SF4">
    <property type="entry name" value="MALEYLACETOACETATE ISOMERASE"/>
    <property type="match status" value="1"/>
</dbReference>
<dbReference type="GO" id="GO:0004364">
    <property type="term" value="F:glutathione transferase activity"/>
    <property type="evidence" value="ECO:0007669"/>
    <property type="project" value="TreeGrafter"/>
</dbReference>
<dbReference type="InterPro" id="IPR004045">
    <property type="entry name" value="Glutathione_S-Trfase_N"/>
</dbReference>
<dbReference type="KEGG" id="gtn:GTNG_3497"/>
<sequence>MNFMLTLIIGDKQFSSWSMRASIILRERKIPYREIIAGLDWPIKFTKNGIIPIKDKDDYDLPKEPASGCGCQITQLLNIDDTQLIENSIVEHLPRVPILIDPETGAVICDVLAISEYLEENFKDYPSLLSDDIVKRSDIRVFSSHIHADLLPLMSGMSYANSFRKNNQKEIPNDALEQLKETLELLENTLARKKAKGWTGEFLFGDFSLADAMFAPIAQQIRGWNIKVTNNEVNNYLDSLLNRESIKLYLEEAKQPYKLLEEAKENSPTWIARHYRIWEEIRMIHNCENDVYHILEDDVGLLFFNLAFKGYSKEEIAKTVLNEYDVDEKTILKDIEDFFNKIHPNRVVENSLIDVL</sequence>
<dbReference type="eggNOG" id="COG0625">
    <property type="taxonomic scope" value="Bacteria"/>
</dbReference>
<dbReference type="Gene3D" id="1.20.1050.10">
    <property type="match status" value="1"/>
</dbReference>
<feature type="domain" description="GST N-terminal" evidence="1">
    <location>
        <begin position="5"/>
        <end position="126"/>
    </location>
</feature>
<feature type="domain" description="GST C-terminal" evidence="2">
    <location>
        <begin position="132"/>
        <end position="260"/>
    </location>
</feature>
<dbReference type="Proteomes" id="UP000001578">
    <property type="component" value="Plasmid pLW1071"/>
</dbReference>
<accession>A4IU26</accession>
<dbReference type="PROSITE" id="PS50404">
    <property type="entry name" value="GST_NTER"/>
    <property type="match status" value="1"/>
</dbReference>
<evidence type="ECO:0000313" key="3">
    <source>
        <dbReference type="EMBL" id="ABO68830.1"/>
    </source>
</evidence>
<keyword evidence="3" id="KW-0808">Transferase</keyword>
<protein>
    <submittedName>
        <fullName evidence="3">Glutathione S-transferase family protein</fullName>
    </submittedName>
</protein>
<dbReference type="Gene3D" id="3.40.30.10">
    <property type="entry name" value="Glutaredoxin"/>
    <property type="match status" value="1"/>
</dbReference>
<dbReference type="EMBL" id="CP000558">
    <property type="protein sequence ID" value="ABO68830.1"/>
    <property type="molecule type" value="Genomic_DNA"/>
</dbReference>
<evidence type="ECO:0000259" key="1">
    <source>
        <dbReference type="PROSITE" id="PS50404"/>
    </source>
</evidence>
<dbReference type="SUPFAM" id="SSF47616">
    <property type="entry name" value="GST C-terminal domain-like"/>
    <property type="match status" value="1"/>
</dbReference>
<dbReference type="InterPro" id="IPR010987">
    <property type="entry name" value="Glutathione-S-Trfase_C-like"/>
</dbReference>
<organism evidence="3 4">
    <name type="scientific">Geobacillus thermodenitrificans (strain NG80-2)</name>
    <dbReference type="NCBI Taxonomy" id="420246"/>
    <lineage>
        <taxon>Bacteria</taxon>
        <taxon>Bacillati</taxon>
        <taxon>Bacillota</taxon>
        <taxon>Bacilli</taxon>
        <taxon>Bacillales</taxon>
        <taxon>Anoxybacillaceae</taxon>
        <taxon>Geobacillus</taxon>
    </lineage>
</organism>
<name>A4IU26_GEOTN</name>
<dbReference type="Pfam" id="PF13409">
    <property type="entry name" value="GST_N_2"/>
    <property type="match status" value="1"/>
</dbReference>
<proteinExistence type="predicted"/>
<dbReference type="HOGENOM" id="CLU_796724_0_0_9"/>
<reference evidence="3 4" key="1">
    <citation type="journal article" date="2007" name="Proc. Natl. Acad. Sci. U.S.A.">
        <title>Genome and proteome of long-chain alkane degrading Geobacillus thermodenitrificans NG80-2 isolated from a deep-subsurface oil reservoir.</title>
        <authorList>
            <person name="Feng L."/>
            <person name="Wang W."/>
            <person name="Cheng J."/>
            <person name="Ren Y."/>
            <person name="Zhao G."/>
            <person name="Gao C."/>
            <person name="Tang Y."/>
            <person name="Liu X."/>
            <person name="Han W."/>
            <person name="Peng X."/>
            <person name="Liu R."/>
            <person name="Wang L."/>
        </authorList>
    </citation>
    <scope>NUCLEOTIDE SEQUENCE [LARGE SCALE GENOMIC DNA]</scope>
    <source>
        <strain evidence="4">NG80-2</strain>
        <plasmid evidence="3 4">pLW1071</plasmid>
    </source>
</reference>
<evidence type="ECO:0000259" key="2">
    <source>
        <dbReference type="PROSITE" id="PS50405"/>
    </source>
</evidence>
<keyword evidence="3" id="KW-0614">Plasmid</keyword>
<dbReference type="GO" id="GO:0006559">
    <property type="term" value="P:L-phenylalanine catabolic process"/>
    <property type="evidence" value="ECO:0007669"/>
    <property type="project" value="TreeGrafter"/>
</dbReference>
<geneLocation type="plasmid" evidence="3 4">
    <name>pLW1071</name>
</geneLocation>
<dbReference type="PROSITE" id="PS50405">
    <property type="entry name" value="GST_CTER"/>
    <property type="match status" value="1"/>
</dbReference>
<dbReference type="GO" id="GO:0006749">
    <property type="term" value="P:glutathione metabolic process"/>
    <property type="evidence" value="ECO:0007669"/>
    <property type="project" value="TreeGrafter"/>
</dbReference>